<feature type="region of interest" description="Disordered" evidence="1">
    <location>
        <begin position="120"/>
        <end position="143"/>
    </location>
</feature>
<accession>A0A8H2VW20</accession>
<feature type="chain" id="PRO_5033994265" evidence="2">
    <location>
        <begin position="23"/>
        <end position="334"/>
    </location>
</feature>
<dbReference type="EMBL" id="CAJHIA010000014">
    <property type="protein sequence ID" value="CAD6445236.1"/>
    <property type="molecule type" value="Genomic_DNA"/>
</dbReference>
<dbReference type="Proteomes" id="UP000624404">
    <property type="component" value="Unassembled WGS sequence"/>
</dbReference>
<evidence type="ECO:0000313" key="4">
    <source>
        <dbReference type="Proteomes" id="UP000624404"/>
    </source>
</evidence>
<name>A0A8H2VW20_9HELO</name>
<comment type="caution">
    <text evidence="3">The sequence shown here is derived from an EMBL/GenBank/DDBJ whole genome shotgun (WGS) entry which is preliminary data.</text>
</comment>
<dbReference type="AlphaFoldDB" id="A0A8H2VW20"/>
<sequence>MYSHVSISAFSLLASLIASIDAYPTQYLAPSSSETLSISNQPQTPLNLYTTTSLHPSHAGILNFHPPSFSSSSTSSTLPIPFTLTSTCPQLHQSWTSLTSNLLSDLHLLYPSGPTSSPYYTFSPGSSSGSSSSSTAPQNQDQNQDTYTISTTTTQPSTQKSTSFKTTLYISITPSTQAGVSGITKEEWKIFLRMLGLVNVGMSEEMKGMGWGKLMGKRRLGPSDVVFPPSSSSYPKDEDENENENEKEIQNKNKNNPQKISFAYSATWIYYGITIDETGKEILRECSQIPLSAHMPTATEIDSEGKNGGNGNYKDKIENEMGSEEEEDRWKIDL</sequence>
<feature type="compositionally biased region" description="Low complexity" evidence="1">
    <location>
        <begin position="120"/>
        <end position="135"/>
    </location>
</feature>
<evidence type="ECO:0000256" key="2">
    <source>
        <dbReference type="SAM" id="SignalP"/>
    </source>
</evidence>
<feature type="region of interest" description="Disordered" evidence="1">
    <location>
        <begin position="297"/>
        <end position="334"/>
    </location>
</feature>
<feature type="signal peptide" evidence="2">
    <location>
        <begin position="1"/>
        <end position="22"/>
    </location>
</feature>
<reference evidence="3" key="1">
    <citation type="submission" date="2020-10" db="EMBL/GenBank/DDBJ databases">
        <authorList>
            <person name="Kusch S."/>
        </authorList>
    </citation>
    <scope>NUCLEOTIDE SEQUENCE</scope>
    <source>
        <strain evidence="3">SwB9</strain>
    </source>
</reference>
<proteinExistence type="predicted"/>
<feature type="compositionally biased region" description="Low complexity" evidence="1">
    <location>
        <begin position="222"/>
        <end position="234"/>
    </location>
</feature>
<keyword evidence="2" id="KW-0732">Signal</keyword>
<gene>
    <name evidence="3" type="ORF">SCLTRI_LOCUS5027</name>
</gene>
<dbReference type="OrthoDB" id="3564301at2759"/>
<organism evidence="3 4">
    <name type="scientific">Sclerotinia trifoliorum</name>
    <dbReference type="NCBI Taxonomy" id="28548"/>
    <lineage>
        <taxon>Eukaryota</taxon>
        <taxon>Fungi</taxon>
        <taxon>Dikarya</taxon>
        <taxon>Ascomycota</taxon>
        <taxon>Pezizomycotina</taxon>
        <taxon>Leotiomycetes</taxon>
        <taxon>Helotiales</taxon>
        <taxon>Sclerotiniaceae</taxon>
        <taxon>Sclerotinia</taxon>
    </lineage>
</organism>
<protein>
    <submittedName>
        <fullName evidence="3">8a283c0f-7e5d-4cf0-9212-5ef8300504f7</fullName>
    </submittedName>
</protein>
<evidence type="ECO:0000256" key="1">
    <source>
        <dbReference type="SAM" id="MobiDB-lite"/>
    </source>
</evidence>
<feature type="region of interest" description="Disordered" evidence="1">
    <location>
        <begin position="218"/>
        <end position="254"/>
    </location>
</feature>
<evidence type="ECO:0000313" key="3">
    <source>
        <dbReference type="EMBL" id="CAD6445236.1"/>
    </source>
</evidence>
<keyword evidence="4" id="KW-1185">Reference proteome</keyword>